<dbReference type="InterPro" id="IPR036291">
    <property type="entry name" value="NAD(P)-bd_dom_sf"/>
</dbReference>
<dbReference type="STRING" id="1149755.A0A2J6S441"/>
<reference evidence="2 3" key="1">
    <citation type="submission" date="2016-04" db="EMBL/GenBank/DDBJ databases">
        <title>A degradative enzymes factory behind the ericoid mycorrhizal symbiosis.</title>
        <authorList>
            <consortium name="DOE Joint Genome Institute"/>
            <person name="Martino E."/>
            <person name="Morin E."/>
            <person name="Grelet G."/>
            <person name="Kuo A."/>
            <person name="Kohler A."/>
            <person name="Daghino S."/>
            <person name="Barry K."/>
            <person name="Choi C."/>
            <person name="Cichocki N."/>
            <person name="Clum A."/>
            <person name="Copeland A."/>
            <person name="Hainaut M."/>
            <person name="Haridas S."/>
            <person name="Labutti K."/>
            <person name="Lindquist E."/>
            <person name="Lipzen A."/>
            <person name="Khouja H.-R."/>
            <person name="Murat C."/>
            <person name="Ohm R."/>
            <person name="Olson A."/>
            <person name="Spatafora J."/>
            <person name="Veneault-Fourrey C."/>
            <person name="Henrissat B."/>
            <person name="Grigoriev I."/>
            <person name="Martin F."/>
            <person name="Perotto S."/>
        </authorList>
    </citation>
    <scope>NUCLEOTIDE SEQUENCE [LARGE SCALE GENOMIC DNA]</scope>
    <source>
        <strain evidence="2 3">F</strain>
    </source>
</reference>
<dbReference type="Pfam" id="PF05368">
    <property type="entry name" value="NmrA"/>
    <property type="match status" value="1"/>
</dbReference>
<dbReference type="GO" id="GO:0005737">
    <property type="term" value="C:cytoplasm"/>
    <property type="evidence" value="ECO:0007669"/>
    <property type="project" value="TreeGrafter"/>
</dbReference>
<protein>
    <submittedName>
        <fullName evidence="2">NAD(P)-binding protein</fullName>
    </submittedName>
</protein>
<dbReference type="InterPro" id="IPR008030">
    <property type="entry name" value="NmrA-like"/>
</dbReference>
<sequence length="347" mass="37700">MAKVFLIGATGHIGGAVLDLISSELPKLSILALVRDEQKSERLVAKYPRVSTLIGDLDSIELLETSSYNADVVIHTAPDVTHEVGISAILRGLERKKTKGYYIQTSGAALIWDEPDGSKPGTRIWDDIKDIETITSMPLDRTHRSTDKLAFDAASKVNVAVISPVLVYGLSPSIEHPFPLVTGEVFKAINVLGTGFTVSAGKNILSHVHVLDLARLYLLLLSSALKAQLSNSEADEDLWGSEAYYFAASGEISFAEFMREMVRVLKDYGIIENEVIKQIDVHQGAKASGATGEGHAADSWAMHIAIGFGIDMRCRSSRAGRLGWDPKEPGVVNTLEEVLSKFLKGRN</sequence>
<dbReference type="AlphaFoldDB" id="A0A2J6S441"/>
<dbReference type="PANTHER" id="PTHR48079:SF6">
    <property type="entry name" value="NAD(P)-BINDING DOMAIN-CONTAINING PROTEIN-RELATED"/>
    <property type="match status" value="1"/>
</dbReference>
<feature type="domain" description="NmrA-like" evidence="1">
    <location>
        <begin position="3"/>
        <end position="85"/>
    </location>
</feature>
<organism evidence="2 3">
    <name type="scientific">Hyaloscypha variabilis (strain UAMH 11265 / GT02V1 / F)</name>
    <name type="common">Meliniomyces variabilis</name>
    <dbReference type="NCBI Taxonomy" id="1149755"/>
    <lineage>
        <taxon>Eukaryota</taxon>
        <taxon>Fungi</taxon>
        <taxon>Dikarya</taxon>
        <taxon>Ascomycota</taxon>
        <taxon>Pezizomycotina</taxon>
        <taxon>Leotiomycetes</taxon>
        <taxon>Helotiales</taxon>
        <taxon>Hyaloscyphaceae</taxon>
        <taxon>Hyaloscypha</taxon>
        <taxon>Hyaloscypha variabilis</taxon>
    </lineage>
</organism>
<proteinExistence type="predicted"/>
<dbReference type="OrthoDB" id="2130169at2759"/>
<name>A0A2J6S441_HYAVF</name>
<evidence type="ECO:0000259" key="1">
    <source>
        <dbReference type="Pfam" id="PF05368"/>
    </source>
</evidence>
<dbReference type="Proteomes" id="UP000235786">
    <property type="component" value="Unassembled WGS sequence"/>
</dbReference>
<dbReference type="Gene3D" id="3.40.50.720">
    <property type="entry name" value="NAD(P)-binding Rossmann-like Domain"/>
    <property type="match status" value="1"/>
</dbReference>
<evidence type="ECO:0000313" key="2">
    <source>
        <dbReference type="EMBL" id="PMD45536.1"/>
    </source>
</evidence>
<keyword evidence="3" id="KW-1185">Reference proteome</keyword>
<gene>
    <name evidence="2" type="ORF">L207DRAFT_629979</name>
</gene>
<evidence type="ECO:0000313" key="3">
    <source>
        <dbReference type="Proteomes" id="UP000235786"/>
    </source>
</evidence>
<dbReference type="PANTHER" id="PTHR48079">
    <property type="entry name" value="PROTEIN YEEZ"/>
    <property type="match status" value="1"/>
</dbReference>
<dbReference type="EMBL" id="KZ613940">
    <property type="protein sequence ID" value="PMD45536.1"/>
    <property type="molecule type" value="Genomic_DNA"/>
</dbReference>
<dbReference type="GO" id="GO:0004029">
    <property type="term" value="F:aldehyde dehydrogenase (NAD+) activity"/>
    <property type="evidence" value="ECO:0007669"/>
    <property type="project" value="TreeGrafter"/>
</dbReference>
<dbReference type="SUPFAM" id="SSF51735">
    <property type="entry name" value="NAD(P)-binding Rossmann-fold domains"/>
    <property type="match status" value="1"/>
</dbReference>
<dbReference type="InterPro" id="IPR051783">
    <property type="entry name" value="NAD(P)-dependent_oxidoreduct"/>
</dbReference>
<accession>A0A2J6S441</accession>